<dbReference type="PANTHER" id="PTHR21049:SF0">
    <property type="entry name" value="DOLICHYL-DIPHOSPHOOLIGOSACCHARIDE--PROTEIN GLYCOSYLTRANSFERASE SUBUNIT 1"/>
    <property type="match status" value="1"/>
</dbReference>
<comment type="function">
    <text evidence="1 10">Subunit of the oligosaccharyl transferase (OST) complex that catalyzes the initial transfer of a defined glycan (Glc(3)Man(9)GlcNAc(2) in eukaryotes) from the lipid carrier dolichol-pyrophosphate to an asparagine residue within an Asn-X-Ser/Thr consensus motif in nascent polypeptide chains, the first step in protein N-glycosylation. N-glycosylation occurs cotranslationally and the complex associates with the Sec61 complex at the channel-forming translocon complex that mediates protein translocation across the endoplasmic reticulum (ER). All subunits are required for a maximal enzyme activity.</text>
</comment>
<evidence type="ECO:0000256" key="10">
    <source>
        <dbReference type="RuleBase" id="RU361143"/>
    </source>
</evidence>
<dbReference type="EMBL" id="CP119895">
    <property type="protein sequence ID" value="WFD27237.1"/>
    <property type="molecule type" value="Genomic_DNA"/>
</dbReference>
<evidence type="ECO:0000256" key="3">
    <source>
        <dbReference type="ARBA" id="ARBA00004922"/>
    </source>
</evidence>
<dbReference type="Pfam" id="PF04597">
    <property type="entry name" value="Ribophorin_I"/>
    <property type="match status" value="1"/>
</dbReference>
<dbReference type="InterPro" id="IPR007676">
    <property type="entry name" value="Ribophorin_I"/>
</dbReference>
<dbReference type="GO" id="GO:0008250">
    <property type="term" value="C:oligosaccharyltransferase complex"/>
    <property type="evidence" value="ECO:0007669"/>
    <property type="project" value="UniProtKB-UniRule"/>
</dbReference>
<accession>A0AAF0EIZ3</accession>
<keyword evidence="6" id="KW-0732">Signal</keyword>
<feature type="transmembrane region" description="Helical" evidence="10">
    <location>
        <begin position="397"/>
        <end position="414"/>
    </location>
</feature>
<evidence type="ECO:0000256" key="6">
    <source>
        <dbReference type="ARBA" id="ARBA00022729"/>
    </source>
</evidence>
<gene>
    <name evidence="11" type="primary">OST1</name>
    <name evidence="11" type="ORF">MNAN1_002233</name>
</gene>
<dbReference type="PANTHER" id="PTHR21049">
    <property type="entry name" value="RIBOPHORIN I"/>
    <property type="match status" value="1"/>
</dbReference>
<keyword evidence="8 10" id="KW-1133">Transmembrane helix</keyword>
<evidence type="ECO:0000313" key="11">
    <source>
        <dbReference type="EMBL" id="WFD27237.1"/>
    </source>
</evidence>
<comment type="subunit">
    <text evidence="10">Component of the oligosaccharyltransferase (OST) complex.</text>
</comment>
<evidence type="ECO:0000256" key="2">
    <source>
        <dbReference type="ARBA" id="ARBA00004115"/>
    </source>
</evidence>
<protein>
    <recommendedName>
        <fullName evidence="10">Dolichyl-diphosphooligosaccharide--protein glycosyltransferase subunit 1</fullName>
    </recommendedName>
</protein>
<dbReference type="AlphaFoldDB" id="A0AAF0EIZ3"/>
<dbReference type="Proteomes" id="UP001213623">
    <property type="component" value="Chromosome 4"/>
</dbReference>
<evidence type="ECO:0000256" key="5">
    <source>
        <dbReference type="ARBA" id="ARBA00022692"/>
    </source>
</evidence>
<evidence type="ECO:0000256" key="8">
    <source>
        <dbReference type="ARBA" id="ARBA00022989"/>
    </source>
</evidence>
<evidence type="ECO:0000256" key="9">
    <source>
        <dbReference type="ARBA" id="ARBA00023136"/>
    </source>
</evidence>
<keyword evidence="9 10" id="KW-0472">Membrane</keyword>
<comment type="subcellular location">
    <subcellularLocation>
        <location evidence="2 10">Endoplasmic reticulum membrane</location>
        <topology evidence="2 10">Single-pass type I membrane protein</topology>
    </subcellularLocation>
</comment>
<evidence type="ECO:0000256" key="1">
    <source>
        <dbReference type="ARBA" id="ARBA00002791"/>
    </source>
</evidence>
<sequence>MTLETSNYDLYFSKEENEHMSSLEAFLSLHRDDVNTRPLGVLYMGLVDDNTVRYQVSIPPDFVVGKEKVELKIQGAVVHPSEPLPRSIEQGERQLLLWKGDVMPRTPYSTTKASVVVHTTDTIVNVSAPVEMAQALNRIAFGPFKDLAYQKNGAVAQGTVHYLYTKPVITYVEYERKVQISHWGDNLATEDHIWVRNDGPKLKGHFNRAKNMLNLYSSPLSERMSQIHAIPLLLPYGSQDVYYVDAVGNVSTSHLAASPIVPGATRRLEITPRFPILGGWNYSFTVGWNQRMSTNGLARVDPLKPWRTRVAVPFLLSPKSVAINEATLRIVLPEGAKDIDITLPFGVDSLSEEVFPTYLDTIGRPTFVLKRAKCTFREGKVVYVEYTLPWMAHMRKVFAVSVAALTIYFVSALIRKQSRL</sequence>
<comment type="pathway">
    <text evidence="3 10">Protein modification; protein glycosylation.</text>
</comment>
<evidence type="ECO:0000256" key="4">
    <source>
        <dbReference type="ARBA" id="ARBA00008905"/>
    </source>
</evidence>
<proteinExistence type="inferred from homology"/>
<dbReference type="GO" id="GO:0018279">
    <property type="term" value="P:protein N-linked glycosylation via asparagine"/>
    <property type="evidence" value="ECO:0007669"/>
    <property type="project" value="TreeGrafter"/>
</dbReference>
<keyword evidence="5 10" id="KW-0812">Transmembrane</keyword>
<organism evidence="11 12">
    <name type="scientific">Malassezia nana</name>
    <dbReference type="NCBI Taxonomy" id="180528"/>
    <lineage>
        <taxon>Eukaryota</taxon>
        <taxon>Fungi</taxon>
        <taxon>Dikarya</taxon>
        <taxon>Basidiomycota</taxon>
        <taxon>Ustilaginomycotina</taxon>
        <taxon>Malasseziomycetes</taxon>
        <taxon>Malasseziales</taxon>
        <taxon>Malasseziaceae</taxon>
        <taxon>Malassezia</taxon>
    </lineage>
</organism>
<reference evidence="11" key="1">
    <citation type="submission" date="2023-03" db="EMBL/GenBank/DDBJ databases">
        <title>Mating type loci evolution in Malassezia.</title>
        <authorList>
            <person name="Coelho M.A."/>
        </authorList>
    </citation>
    <scope>NUCLEOTIDE SEQUENCE</scope>
    <source>
        <strain evidence="11">CBS 9557</strain>
    </source>
</reference>
<keyword evidence="7 10" id="KW-0256">Endoplasmic reticulum</keyword>
<keyword evidence="12" id="KW-1185">Reference proteome</keyword>
<comment type="similarity">
    <text evidence="4 10">Belongs to the OST1 family.</text>
</comment>
<evidence type="ECO:0000313" key="12">
    <source>
        <dbReference type="Proteomes" id="UP001213623"/>
    </source>
</evidence>
<evidence type="ECO:0000256" key="7">
    <source>
        <dbReference type="ARBA" id="ARBA00022824"/>
    </source>
</evidence>
<name>A0AAF0EIZ3_9BASI</name>